<organism evidence="1 2">
    <name type="scientific">Rhabditophanes sp. KR3021</name>
    <dbReference type="NCBI Taxonomy" id="114890"/>
    <lineage>
        <taxon>Eukaryota</taxon>
        <taxon>Metazoa</taxon>
        <taxon>Ecdysozoa</taxon>
        <taxon>Nematoda</taxon>
        <taxon>Chromadorea</taxon>
        <taxon>Rhabditida</taxon>
        <taxon>Tylenchina</taxon>
        <taxon>Panagrolaimomorpha</taxon>
        <taxon>Strongyloidoidea</taxon>
        <taxon>Alloionematidae</taxon>
        <taxon>Rhabditophanes</taxon>
    </lineage>
</organism>
<evidence type="ECO:0000313" key="1">
    <source>
        <dbReference type="Proteomes" id="UP000095286"/>
    </source>
</evidence>
<proteinExistence type="predicted"/>
<protein>
    <submittedName>
        <fullName evidence="2">G_PROTEIN_RECEP_F3_4 domain-containing protein</fullName>
    </submittedName>
</protein>
<dbReference type="WBParaSite" id="RSKR_0000917200.1">
    <property type="protein sequence ID" value="RSKR_0000917200.1"/>
    <property type="gene ID" value="RSKR_0000917200"/>
</dbReference>
<dbReference type="Proteomes" id="UP000095286">
    <property type="component" value="Unplaced"/>
</dbReference>
<accession>A0AC35UA74</accession>
<reference evidence="2" key="1">
    <citation type="submission" date="2016-11" db="UniProtKB">
        <authorList>
            <consortium name="WormBaseParasite"/>
        </authorList>
    </citation>
    <scope>IDENTIFICATION</scope>
    <source>
        <strain evidence="2">KR3021</strain>
    </source>
</reference>
<name>A0AC35UA74_9BILA</name>
<sequence>MLYSHVTLLMLRVVDVVAKTSVQQNTRMLVAEIPGDIQIGFLFPLHKQVAGTEGCGQIWEQYGIQRSEIAIKTVEKLNKRLPFKLGISIRDSCWTDRISMEQTIAFLREGVAQCQCCQTPGCQKKVNPVVAIVGPAKSSTTIAAQNLLQVFRIPQIGYSATSIDLSDKERFGYYLRVVPSDTFQARAIISLLKHFKWTYVAVVYTAGNYGERGFEELESMLTNEDVCIAHSEKIKSLASAEEFRKSLKQIVNLKIRPQVIVCFCEGETVRKMFEAQRELRKKNNNVTRFQWIGSDGWADRRDVVDGLQEEAAGSFSIRIHSPKIESFEDHYFNLNPENHTVNPWFRDFWQEKFECQFTIPKEEIGLKNQCTGKEQLRDGYEQDPKLSQVSNAVRVVADALEKMYSDRCGLTTEFKNCPEMATINGTLLYQYMINVTFTDEFEQNIRFDQNGDAPAWYDILNYVGEDGGYKLAGDYRQIADGNYSLLIPGNDIKFFDNTYTVPESVCSKPCGSGQRKRETMACCWICENCAANEYLNETSNECHPCPLAYWPDEERLTCKALPVQYIEWSAFEVLGALIFAIVGIIITLCTIGVFLKHNSTPVVKSTTRELSYIILGGIIGCYGATLAILAKPTFASCFISRTLPPIAFSAVYAALLTKTNRIARILAGSKKRILTKKPRFLSTFSQVVITWIIVGIQIVIVAVGVIKEMPRADHDSNLLPRDVVLICLSSTPAFLSPFLWNLFLIILCTLYAIKTRNLPENFNEAKYIGFTMYCTLVVWCAFIVLHFGTGNKAITSSLSFSLSATIALAILFFPKIYIILLHPEKNVRASYTTTKLIRCHFGNSQGMSEASTKNRSISKARSSTQSLSYSTSSTKHDIHTQTDTLPTTSLSSQPLRFKRTFSVATSHHKKKNMDDDVIQLIDSCRRYQNDKMQSTEIKEPTNLLLQVPEQECEDEPLTEMMKDTIQNSMRTVLSTVNHGGSLGGLARPRTGTEATRQSLLPSPLPPDPQLDPEEDPFEEEINMTNKGMKRQKMNITDSELENITVKQLNQLLQGQERATVSQLKQKRRTLKNRHYALRCRERRVQKNMTLSAENNEKDIQIQILTQQLCELRNRLAFYEGNSPQYLPIQQTFQPSHLRPCGNFGANDFNNNNLSIVCSQSTPIINYTTSPAIMFNDNSRDF</sequence>
<evidence type="ECO:0000313" key="2">
    <source>
        <dbReference type="WBParaSite" id="RSKR_0000917200.1"/>
    </source>
</evidence>